<dbReference type="Proteomes" id="UP000452141">
    <property type="component" value="Unassembled WGS sequence"/>
</dbReference>
<dbReference type="Gene3D" id="6.20.370.110">
    <property type="match status" value="1"/>
</dbReference>
<keyword evidence="7" id="KW-0808">Transferase</keyword>
<dbReference type="Pfam" id="PF00905">
    <property type="entry name" value="Transpeptidase"/>
    <property type="match status" value="1"/>
</dbReference>
<proteinExistence type="inferred from homology"/>
<feature type="domain" description="Penicillin-binding protein transpeptidase" evidence="19">
    <location>
        <begin position="351"/>
        <end position="610"/>
    </location>
</feature>
<dbReference type="InterPro" id="IPR012338">
    <property type="entry name" value="Beta-lactam/transpept-like"/>
</dbReference>
<dbReference type="Gene3D" id="3.40.710.10">
    <property type="entry name" value="DD-peptidase/beta-lactamase superfamily"/>
    <property type="match status" value="1"/>
</dbReference>
<keyword evidence="9" id="KW-0378">Hydrolase</keyword>
<dbReference type="GO" id="GO:0006508">
    <property type="term" value="P:proteolysis"/>
    <property type="evidence" value="ECO:0007669"/>
    <property type="project" value="UniProtKB-KW"/>
</dbReference>
<dbReference type="SUPFAM" id="SSF53955">
    <property type="entry name" value="Lysozyme-like"/>
    <property type="match status" value="1"/>
</dbReference>
<dbReference type="RefSeq" id="WP_154486824.1">
    <property type="nucleotide sequence ID" value="NZ_VUMW01000011.1"/>
</dbReference>
<evidence type="ECO:0000256" key="10">
    <source>
        <dbReference type="ARBA" id="ARBA00022960"/>
    </source>
</evidence>
<dbReference type="GO" id="GO:0008955">
    <property type="term" value="F:peptidoglycan glycosyltransferase activity"/>
    <property type="evidence" value="ECO:0007669"/>
    <property type="project" value="UniProtKB-EC"/>
</dbReference>
<dbReference type="GO" id="GO:0009002">
    <property type="term" value="F:serine-type D-Ala-D-Ala carboxypeptidase activity"/>
    <property type="evidence" value="ECO:0007669"/>
    <property type="project" value="UniProtKB-EC"/>
</dbReference>
<keyword evidence="12 18" id="KW-1133">Transmembrane helix</keyword>
<name>A0A844FNN8_9LACO</name>
<feature type="transmembrane region" description="Helical" evidence="18">
    <location>
        <begin position="34"/>
        <end position="55"/>
    </location>
</feature>
<evidence type="ECO:0000259" key="19">
    <source>
        <dbReference type="Pfam" id="PF00905"/>
    </source>
</evidence>
<evidence type="ECO:0000259" key="20">
    <source>
        <dbReference type="Pfam" id="PF00912"/>
    </source>
</evidence>
<dbReference type="NCBIfam" id="TIGR02074">
    <property type="entry name" value="PBP_1a_fam"/>
    <property type="match status" value="1"/>
</dbReference>
<protein>
    <submittedName>
        <fullName evidence="21">PBP1A family penicillin-binding protein</fullName>
    </submittedName>
</protein>
<evidence type="ECO:0000256" key="4">
    <source>
        <dbReference type="ARBA" id="ARBA00022645"/>
    </source>
</evidence>
<dbReference type="InterPro" id="IPR001264">
    <property type="entry name" value="Glyco_trans_51"/>
</dbReference>
<evidence type="ECO:0000256" key="14">
    <source>
        <dbReference type="ARBA" id="ARBA00023268"/>
    </source>
</evidence>
<feature type="domain" description="Glycosyl transferase family 51" evidence="20">
    <location>
        <begin position="88"/>
        <end position="255"/>
    </location>
</feature>
<keyword evidence="4" id="KW-0121">Carboxypeptidase</keyword>
<sequence length="696" mass="75729">MENRRNRQSQKKLNNNNRRGLGGWIKYFLHRFQIIRWIILLGLTFFLGISTYYTFVVKTANLSNLEASLSQKTIIYDQNSKKAGSVSSGKGTYVSLSKISPNVQKAVVATEDRTFWTNLGVSPKGIARAVFSYLIHFGHIAGGGSTITQQLVKNSILSQKQTLSRKVAELFYAIQVTKVYSKKKIMAMYLNNAYFGNGIYGVQDASKKYFGKNASQLTVAEGATLAGMLRSPAFYNPLYSVKNATSRRNVVLQLMVDNQAISQSTANAAKKQGMNLVDNYKSNSGYKYPYYFDAVISEAISKYGLTETEIMSKGLKIYTSLDQNYQKSMESSFKNKYNFPSNPSGSARAQGASVAMDPKTGAIKALVGGRGKHVFRGYNRATQMRRQPGSSIKPLAVYAPALENGYHYDSSLSNKKQAFGKNNYTPVNVDGQYSSTIPMYTAVAQSKNVPAVWLLNKIGVSTGVSYLKKFGITVSKSDQNLALALGGLSTGVSPVQMARAYSAFANSGNLPNSSYLITKITDASGNVIAENNDTGTSRVISSSTAKEMTRMLLSVFTTGTAVNAKPSGYSVAGKTGSTEVSFAYGTKDQWIVGYTPDVVVATWVGFDTTNKTHYMQGISETGITTLYKAEMEGILPYSKQTQFTVSAAETSANDSSSSSSSSSSSGFGQKIKEAIDDGFKNAESSFKSWYNKITGN</sequence>
<evidence type="ECO:0000256" key="16">
    <source>
        <dbReference type="ARBA" id="ARBA00034000"/>
    </source>
</evidence>
<dbReference type="InterPro" id="IPR023346">
    <property type="entry name" value="Lysozyme-like_dom_sf"/>
</dbReference>
<dbReference type="GO" id="GO:0030288">
    <property type="term" value="C:outer membrane-bounded periplasmic space"/>
    <property type="evidence" value="ECO:0007669"/>
    <property type="project" value="TreeGrafter"/>
</dbReference>
<evidence type="ECO:0000256" key="5">
    <source>
        <dbReference type="ARBA" id="ARBA00022670"/>
    </source>
</evidence>
<evidence type="ECO:0000256" key="9">
    <source>
        <dbReference type="ARBA" id="ARBA00022801"/>
    </source>
</evidence>
<keyword evidence="5" id="KW-0645">Protease</keyword>
<evidence type="ECO:0000256" key="2">
    <source>
        <dbReference type="ARBA" id="ARBA00007739"/>
    </source>
</evidence>
<dbReference type="EMBL" id="VUMW01000011">
    <property type="protein sequence ID" value="MST79855.1"/>
    <property type="molecule type" value="Genomic_DNA"/>
</dbReference>
<evidence type="ECO:0000256" key="8">
    <source>
        <dbReference type="ARBA" id="ARBA00022692"/>
    </source>
</evidence>
<gene>
    <name evidence="21" type="ORF">FYJ61_05090</name>
</gene>
<dbReference type="PANTHER" id="PTHR32282:SF32">
    <property type="entry name" value="PENICILLIN-BINDING PROTEIN 2A"/>
    <property type="match status" value="1"/>
</dbReference>
<keyword evidence="13 18" id="KW-0472">Membrane</keyword>
<accession>A0A844FNN8</accession>
<evidence type="ECO:0000313" key="22">
    <source>
        <dbReference type="Proteomes" id="UP000452141"/>
    </source>
</evidence>
<dbReference type="GO" id="GO:0009252">
    <property type="term" value="P:peptidoglycan biosynthetic process"/>
    <property type="evidence" value="ECO:0007669"/>
    <property type="project" value="UniProtKB-KW"/>
</dbReference>
<comment type="catalytic activity">
    <reaction evidence="17">
        <text>[GlcNAc-(1-&gt;4)-Mur2Ac(oyl-L-Ala-gamma-D-Glu-L-Lys-D-Ala-D-Ala)](n)-di-trans,octa-cis-undecaprenyl diphosphate + beta-D-GlcNAc-(1-&gt;4)-Mur2Ac(oyl-L-Ala-gamma-D-Glu-L-Lys-D-Ala-D-Ala)-di-trans,octa-cis-undecaprenyl diphosphate = [GlcNAc-(1-&gt;4)-Mur2Ac(oyl-L-Ala-gamma-D-Glu-L-Lys-D-Ala-D-Ala)](n+1)-di-trans,octa-cis-undecaprenyl diphosphate + di-trans,octa-cis-undecaprenyl diphosphate + H(+)</text>
        <dbReference type="Rhea" id="RHEA:23708"/>
        <dbReference type="Rhea" id="RHEA-COMP:9602"/>
        <dbReference type="Rhea" id="RHEA-COMP:9603"/>
        <dbReference type="ChEBI" id="CHEBI:15378"/>
        <dbReference type="ChEBI" id="CHEBI:58405"/>
        <dbReference type="ChEBI" id="CHEBI:60033"/>
        <dbReference type="ChEBI" id="CHEBI:78435"/>
        <dbReference type="EC" id="2.4.99.28"/>
    </reaction>
</comment>
<dbReference type="InterPro" id="IPR050396">
    <property type="entry name" value="Glycosyltr_51/Transpeptidase"/>
</dbReference>
<dbReference type="InterPro" id="IPR001460">
    <property type="entry name" value="PCN-bd_Tpept"/>
</dbReference>
<evidence type="ECO:0000256" key="6">
    <source>
        <dbReference type="ARBA" id="ARBA00022676"/>
    </source>
</evidence>
<dbReference type="GO" id="GO:0008360">
    <property type="term" value="P:regulation of cell shape"/>
    <property type="evidence" value="ECO:0007669"/>
    <property type="project" value="UniProtKB-KW"/>
</dbReference>
<dbReference type="FunFam" id="1.10.3810.10:FF:000001">
    <property type="entry name" value="Penicillin-binding protein 1A"/>
    <property type="match status" value="1"/>
</dbReference>
<evidence type="ECO:0000313" key="21">
    <source>
        <dbReference type="EMBL" id="MST79855.1"/>
    </source>
</evidence>
<keyword evidence="8 18" id="KW-0812">Transmembrane</keyword>
<dbReference type="GO" id="GO:0008658">
    <property type="term" value="F:penicillin binding"/>
    <property type="evidence" value="ECO:0007669"/>
    <property type="project" value="InterPro"/>
</dbReference>
<evidence type="ECO:0000256" key="18">
    <source>
        <dbReference type="SAM" id="Phobius"/>
    </source>
</evidence>
<dbReference type="SUPFAM" id="SSF56601">
    <property type="entry name" value="beta-lactamase/transpeptidase-like"/>
    <property type="match status" value="1"/>
</dbReference>
<keyword evidence="3" id="KW-1003">Cell membrane</keyword>
<evidence type="ECO:0000256" key="1">
    <source>
        <dbReference type="ARBA" id="ARBA00007090"/>
    </source>
</evidence>
<keyword evidence="11" id="KW-0573">Peptidoglycan synthesis</keyword>
<keyword evidence="15" id="KW-0961">Cell wall biogenesis/degradation</keyword>
<evidence type="ECO:0000256" key="11">
    <source>
        <dbReference type="ARBA" id="ARBA00022984"/>
    </source>
</evidence>
<evidence type="ECO:0000256" key="17">
    <source>
        <dbReference type="ARBA" id="ARBA00049902"/>
    </source>
</evidence>
<evidence type="ECO:0000256" key="12">
    <source>
        <dbReference type="ARBA" id="ARBA00022989"/>
    </source>
</evidence>
<reference evidence="21 22" key="1">
    <citation type="submission" date="2019-08" db="EMBL/GenBank/DDBJ databases">
        <title>In-depth cultivation of the pig gut microbiome towards novel bacterial diversity and tailored functional studies.</title>
        <authorList>
            <person name="Wylensek D."/>
            <person name="Hitch T.C.A."/>
            <person name="Clavel T."/>
        </authorList>
    </citation>
    <scope>NUCLEOTIDE SEQUENCE [LARGE SCALE GENOMIC DNA]</scope>
    <source>
        <strain evidence="21 22">WCA-470BD-2E</strain>
    </source>
</reference>
<dbReference type="InterPro" id="IPR036950">
    <property type="entry name" value="PBP_transglycosylase"/>
</dbReference>
<dbReference type="AlphaFoldDB" id="A0A844FNN8"/>
<comment type="similarity">
    <text evidence="2">In the N-terminal section; belongs to the glycosyltransferase 51 family.</text>
</comment>
<keyword evidence="10" id="KW-0133">Cell shape</keyword>
<keyword evidence="6" id="KW-0328">Glycosyltransferase</keyword>
<evidence type="ECO:0000256" key="13">
    <source>
        <dbReference type="ARBA" id="ARBA00023136"/>
    </source>
</evidence>
<comment type="caution">
    <text evidence="21">The sequence shown here is derived from an EMBL/GenBank/DDBJ whole genome shotgun (WGS) entry which is preliminary data.</text>
</comment>
<dbReference type="GO" id="GO:0071555">
    <property type="term" value="P:cell wall organization"/>
    <property type="evidence" value="ECO:0007669"/>
    <property type="project" value="UniProtKB-KW"/>
</dbReference>
<keyword evidence="14" id="KW-0511">Multifunctional enzyme</keyword>
<dbReference type="PANTHER" id="PTHR32282">
    <property type="entry name" value="BINDING PROTEIN TRANSPEPTIDASE, PUTATIVE-RELATED"/>
    <property type="match status" value="1"/>
</dbReference>
<evidence type="ECO:0000256" key="3">
    <source>
        <dbReference type="ARBA" id="ARBA00022475"/>
    </source>
</evidence>
<dbReference type="Gene3D" id="1.10.3810.10">
    <property type="entry name" value="Biosynthetic peptidoglycan transglycosylase-like"/>
    <property type="match status" value="1"/>
</dbReference>
<evidence type="ECO:0000256" key="15">
    <source>
        <dbReference type="ARBA" id="ARBA00023316"/>
    </source>
</evidence>
<dbReference type="Pfam" id="PF00912">
    <property type="entry name" value="Transgly"/>
    <property type="match status" value="1"/>
</dbReference>
<organism evidence="21 22">
    <name type="scientific">Lactobacillus equicursoris</name>
    <dbReference type="NCBI Taxonomy" id="420645"/>
    <lineage>
        <taxon>Bacteria</taxon>
        <taxon>Bacillati</taxon>
        <taxon>Bacillota</taxon>
        <taxon>Bacilli</taxon>
        <taxon>Lactobacillales</taxon>
        <taxon>Lactobacillaceae</taxon>
        <taxon>Lactobacillus</taxon>
    </lineage>
</organism>
<comment type="similarity">
    <text evidence="1">In the C-terminal section; belongs to the transpeptidase family.</text>
</comment>
<evidence type="ECO:0000256" key="7">
    <source>
        <dbReference type="ARBA" id="ARBA00022679"/>
    </source>
</evidence>
<comment type="catalytic activity">
    <reaction evidence="16">
        <text>Preferential cleavage: (Ac)2-L-Lys-D-Ala-|-D-Ala. Also transpeptidation of peptidyl-alanyl moieties that are N-acyl substituents of D-alanine.</text>
        <dbReference type="EC" id="3.4.16.4"/>
    </reaction>
</comment>